<dbReference type="Gene3D" id="3.90.226.10">
    <property type="entry name" value="2-enoyl-CoA Hydratase, Chain A, domain 1"/>
    <property type="match status" value="1"/>
</dbReference>
<reference evidence="1 2" key="1">
    <citation type="submission" date="2020-03" db="EMBL/GenBank/DDBJ databases">
        <title>Genomic Encyclopedia of Type Strains, Phase IV (KMG-IV): sequencing the most valuable type-strain genomes for metagenomic binning, comparative biology and taxonomic classification.</title>
        <authorList>
            <person name="Goeker M."/>
        </authorList>
    </citation>
    <scope>NUCLEOTIDE SEQUENCE [LARGE SCALE GENOMIC DNA]</scope>
    <source>
        <strain evidence="1 2">DSM 4736</strain>
    </source>
</reference>
<sequence>MTATPDALFAPQVRLNGNVGDPMFGAFQDQFRAAADGLDPIVIELTTIGGDADVGRRIAADIRLFRERTGRNPLFFGKTTVFSAGATIMAGFRREDRWLDRHGVLMVHCRKLTKTLELSNFLKAERPRVEALLAEIDLGIKVQTWGFEELIAGSDVTLDELEERAQENWYLTAEQALQRGLIAGVV</sequence>
<dbReference type="EMBL" id="JAATJM010000001">
    <property type="protein sequence ID" value="NJC40961.1"/>
    <property type="molecule type" value="Genomic_DNA"/>
</dbReference>
<evidence type="ECO:0000313" key="2">
    <source>
        <dbReference type="Proteomes" id="UP000587415"/>
    </source>
</evidence>
<protein>
    <submittedName>
        <fullName evidence="1">ATP-dependent protease ClpP protease subunit</fullName>
    </submittedName>
</protein>
<dbReference type="RefSeq" id="WP_168045796.1">
    <property type="nucleotide sequence ID" value="NZ_JAATJM010000001.1"/>
</dbReference>
<organism evidence="1 2">
    <name type="scientific">Brevundimonas alba</name>
    <dbReference type="NCBI Taxonomy" id="74314"/>
    <lineage>
        <taxon>Bacteria</taxon>
        <taxon>Pseudomonadati</taxon>
        <taxon>Pseudomonadota</taxon>
        <taxon>Alphaproteobacteria</taxon>
        <taxon>Caulobacterales</taxon>
        <taxon>Caulobacteraceae</taxon>
        <taxon>Brevundimonas</taxon>
    </lineage>
</organism>
<dbReference type="InterPro" id="IPR029045">
    <property type="entry name" value="ClpP/crotonase-like_dom_sf"/>
</dbReference>
<evidence type="ECO:0000313" key="1">
    <source>
        <dbReference type="EMBL" id="NJC40961.1"/>
    </source>
</evidence>
<keyword evidence="2" id="KW-1185">Reference proteome</keyword>
<gene>
    <name evidence="1" type="ORF">GGQ87_001219</name>
</gene>
<name>A0A7X5YJ80_9CAUL</name>
<proteinExistence type="predicted"/>
<accession>A0A7X5YJ80</accession>
<dbReference type="GO" id="GO:0006508">
    <property type="term" value="P:proteolysis"/>
    <property type="evidence" value="ECO:0007669"/>
    <property type="project" value="UniProtKB-KW"/>
</dbReference>
<dbReference type="SUPFAM" id="SSF52096">
    <property type="entry name" value="ClpP/crotonase"/>
    <property type="match status" value="1"/>
</dbReference>
<dbReference type="AlphaFoldDB" id="A0A7X5YJ80"/>
<comment type="caution">
    <text evidence="1">The sequence shown here is derived from an EMBL/GenBank/DDBJ whole genome shotgun (WGS) entry which is preliminary data.</text>
</comment>
<keyword evidence="1" id="KW-0378">Hydrolase</keyword>
<dbReference type="Proteomes" id="UP000587415">
    <property type="component" value="Unassembled WGS sequence"/>
</dbReference>
<dbReference type="GO" id="GO:0008233">
    <property type="term" value="F:peptidase activity"/>
    <property type="evidence" value="ECO:0007669"/>
    <property type="project" value="UniProtKB-KW"/>
</dbReference>
<keyword evidence="1" id="KW-0645">Protease</keyword>